<keyword evidence="3" id="KW-1185">Reference proteome</keyword>
<dbReference type="Gene3D" id="1.10.3420.10">
    <property type="entry name" value="putative ntp pyrophosphohydrolase like domain"/>
    <property type="match status" value="1"/>
</dbReference>
<dbReference type="InterPro" id="IPR023292">
    <property type="entry name" value="NTP_PyroPHydrolase-like_dom_sf"/>
</dbReference>
<comment type="caution">
    <text evidence="2">The sequence shown here is derived from an EMBL/GenBank/DDBJ whole genome shotgun (WGS) entry which is preliminary data.</text>
</comment>
<dbReference type="RefSeq" id="WP_386844068.1">
    <property type="nucleotide sequence ID" value="NZ_JBHUMK010000023.1"/>
</dbReference>
<feature type="compositionally biased region" description="Basic and acidic residues" evidence="1">
    <location>
        <begin position="120"/>
        <end position="136"/>
    </location>
</feature>
<reference evidence="3" key="1">
    <citation type="journal article" date="2019" name="Int. J. Syst. Evol. Microbiol.">
        <title>The Global Catalogue of Microorganisms (GCM) 10K type strain sequencing project: providing services to taxonomists for standard genome sequencing and annotation.</title>
        <authorList>
            <consortium name="The Broad Institute Genomics Platform"/>
            <consortium name="The Broad Institute Genome Sequencing Center for Infectious Disease"/>
            <person name="Wu L."/>
            <person name="Ma J."/>
        </authorList>
    </citation>
    <scope>NUCLEOTIDE SEQUENCE [LARGE SCALE GENOMIC DNA]</scope>
    <source>
        <strain evidence="3">KCTC 33842</strain>
    </source>
</reference>
<evidence type="ECO:0000256" key="1">
    <source>
        <dbReference type="SAM" id="MobiDB-lite"/>
    </source>
</evidence>
<name>A0ABW5P197_9DEIO</name>
<dbReference type="InterPro" id="IPR021130">
    <property type="entry name" value="PRib-ATP_PPHydrolase-like"/>
</dbReference>
<sequence>MSPPPDATTPPSNARRLNEFHRAIGLTPPARPTVPDTALLALRRTLIREETAEAEAEFEALAARLEAGEAVAPADLAPLAHELVDLLYVTYGALDLLGVDADAAFAEVHRANLSKAGGPRRADGKQLKPEGWRPADVRGVLEAQG</sequence>
<feature type="region of interest" description="Disordered" evidence="1">
    <location>
        <begin position="115"/>
        <end position="145"/>
    </location>
</feature>
<dbReference type="Pfam" id="PF01503">
    <property type="entry name" value="PRA-PH"/>
    <property type="match status" value="1"/>
</dbReference>
<evidence type="ECO:0000313" key="2">
    <source>
        <dbReference type="EMBL" id="MFD2609021.1"/>
    </source>
</evidence>
<protein>
    <recommendedName>
        <fullName evidence="4">HAD superfamily Cof-like phosphohydrolase</fullName>
    </recommendedName>
</protein>
<organism evidence="2 3">
    <name type="scientific">Deinococcus taklimakanensis</name>
    <dbReference type="NCBI Taxonomy" id="536443"/>
    <lineage>
        <taxon>Bacteria</taxon>
        <taxon>Thermotogati</taxon>
        <taxon>Deinococcota</taxon>
        <taxon>Deinococci</taxon>
        <taxon>Deinococcales</taxon>
        <taxon>Deinococcaceae</taxon>
        <taxon>Deinococcus</taxon>
    </lineage>
</organism>
<dbReference type="Proteomes" id="UP001597475">
    <property type="component" value="Unassembled WGS sequence"/>
</dbReference>
<proteinExistence type="predicted"/>
<evidence type="ECO:0000313" key="3">
    <source>
        <dbReference type="Proteomes" id="UP001597475"/>
    </source>
</evidence>
<dbReference type="EMBL" id="JBHUMK010000023">
    <property type="protein sequence ID" value="MFD2609021.1"/>
    <property type="molecule type" value="Genomic_DNA"/>
</dbReference>
<evidence type="ECO:0008006" key="4">
    <source>
        <dbReference type="Google" id="ProtNLM"/>
    </source>
</evidence>
<gene>
    <name evidence="2" type="ORF">ACFSR9_06130</name>
</gene>
<accession>A0ABW5P197</accession>